<dbReference type="Pfam" id="PF03417">
    <property type="entry name" value="AAT"/>
    <property type="match status" value="1"/>
</dbReference>
<dbReference type="AlphaFoldDB" id="A0A6N8S817"/>
<proteinExistence type="predicted"/>
<dbReference type="InterPro" id="IPR005079">
    <property type="entry name" value="Peptidase_C45_hydrolase"/>
</dbReference>
<protein>
    <recommendedName>
        <fullName evidence="1">Peptidase C45 hydrolase domain-containing protein</fullName>
    </recommendedName>
</protein>
<dbReference type="Proteomes" id="UP000435802">
    <property type="component" value="Unassembled WGS sequence"/>
</dbReference>
<dbReference type="NCBIfam" id="NF040521">
    <property type="entry name" value="C45_proenzyme"/>
    <property type="match status" value="1"/>
</dbReference>
<evidence type="ECO:0000313" key="2">
    <source>
        <dbReference type="EMBL" id="MXN45109.1"/>
    </source>
</evidence>
<keyword evidence="3" id="KW-1185">Reference proteome</keyword>
<evidence type="ECO:0000313" key="3">
    <source>
        <dbReference type="Proteomes" id="UP000435802"/>
    </source>
</evidence>
<dbReference type="InterPro" id="IPR047794">
    <property type="entry name" value="C45_proenzyme-like"/>
</dbReference>
<sequence>MDLQFEAIDEDMPGPKWRRVFDRHWHAYSRWFVRDGVRSRPTYFMSLKALRKHMPELLPTYEAIVATAGDGDLEARFLSMWCPPFYVGGCSQAILTGAEPALIRNYDYSPRLLEGTWLASRFNGKRVVAVVDCLWGVLDGINEDGLAVSLSFGGRTAAGQGFGIPVVLRYVLEFASTTAEAVAMLQRIPVHMSYSIAVIDRQGKHATVYVNPDRPAEVVERRVSTNHQHGVEWARHAEITKSVEREAAVEKSLSGSADVDRVLSGFLRPPVYQTSYGRGYGTLYTAVYRPLDASVELVWPGSVWRQSCAEFQDEVRIIRFNDGDSGGFAPTFKQGAVSS</sequence>
<name>A0A6N8S817_9HYPH</name>
<dbReference type="RefSeq" id="WP_160858121.1">
    <property type="nucleotide sequence ID" value="NZ_WUMK01000003.1"/>
</dbReference>
<dbReference type="InterPro" id="IPR029055">
    <property type="entry name" value="Ntn_hydrolases_N"/>
</dbReference>
<dbReference type="SUPFAM" id="SSF56235">
    <property type="entry name" value="N-terminal nucleophile aminohydrolases (Ntn hydrolases)"/>
    <property type="match status" value="1"/>
</dbReference>
<comment type="caution">
    <text evidence="2">The sequence shown here is derived from an EMBL/GenBank/DDBJ whole genome shotgun (WGS) entry which is preliminary data.</text>
</comment>
<dbReference type="PANTHER" id="PTHR34180">
    <property type="entry name" value="PEPTIDASE C45"/>
    <property type="match status" value="1"/>
</dbReference>
<dbReference type="PANTHER" id="PTHR34180:SF1">
    <property type="entry name" value="BETA-ALANYL-DOPAMINE_CARCININE HYDROLASE"/>
    <property type="match status" value="1"/>
</dbReference>
<gene>
    <name evidence="2" type="ORF">GR138_07910</name>
</gene>
<dbReference type="Gene3D" id="3.60.60.10">
    <property type="entry name" value="Penicillin V Acylase, Chain A"/>
    <property type="match status" value="1"/>
</dbReference>
<reference evidence="2 3" key="1">
    <citation type="submission" date="2019-12" db="EMBL/GenBank/DDBJ databases">
        <title>Shinella kummerowiae sp. nov., a symbiotic bacterium isolated from root nodules of the herbal legume Kummerowia stipulacea.</title>
        <authorList>
            <person name="Gao J."/>
        </authorList>
    </citation>
    <scope>NUCLEOTIDE SEQUENCE [LARGE SCALE GENOMIC DNA]</scope>
    <source>
        <strain evidence="2 3">CCBAU 25048</strain>
    </source>
</reference>
<dbReference type="OrthoDB" id="8617387at2"/>
<dbReference type="InterPro" id="IPR047801">
    <property type="entry name" value="Peptidase_C45"/>
</dbReference>
<organism evidence="2 3">
    <name type="scientific">Shinella kummerowiae</name>
    <dbReference type="NCBI Taxonomy" id="417745"/>
    <lineage>
        <taxon>Bacteria</taxon>
        <taxon>Pseudomonadati</taxon>
        <taxon>Pseudomonadota</taxon>
        <taxon>Alphaproteobacteria</taxon>
        <taxon>Hyphomicrobiales</taxon>
        <taxon>Rhizobiaceae</taxon>
        <taxon>Shinella</taxon>
    </lineage>
</organism>
<dbReference type="EMBL" id="WUMK01000003">
    <property type="protein sequence ID" value="MXN45109.1"/>
    <property type="molecule type" value="Genomic_DNA"/>
</dbReference>
<evidence type="ECO:0000259" key="1">
    <source>
        <dbReference type="Pfam" id="PF03417"/>
    </source>
</evidence>
<accession>A0A6N8S817</accession>
<feature type="domain" description="Peptidase C45 hydrolase" evidence="1">
    <location>
        <begin position="100"/>
        <end position="300"/>
    </location>
</feature>